<evidence type="ECO:0000313" key="4">
    <source>
        <dbReference type="Proteomes" id="UP000887563"/>
    </source>
</evidence>
<reference evidence="5" key="1">
    <citation type="submission" date="2022-11" db="UniProtKB">
        <authorList>
            <consortium name="WormBaseParasite"/>
        </authorList>
    </citation>
    <scope>IDENTIFICATION</scope>
</reference>
<dbReference type="PANTHER" id="PTHR44099">
    <property type="entry name" value="RABCONNECTIN-3B, ISOFORM A"/>
    <property type="match status" value="1"/>
</dbReference>
<accession>A0A914L8M2</accession>
<protein>
    <submittedName>
        <fullName evidence="5">WD_REPEATS_REGION domain-containing protein</fullName>
    </submittedName>
</protein>
<sequence>MIVDIDKVAIGFADSTIVLFQLPRSKLVGRQIRERFGEKPSNIAGIEQPFVCSFKKCFFSKFTVYEPTIRQCLSDAWSRLSFTPPAIANFESESTIQATIYVSTQDKLFLGRSDGSIMTMSACQVIMVALLDGYNNESTPFKILQNGHSSSVTCFLYPFAESNRYNPNLLLSGSADFSVIVWNVTTDERLHRFSSQGGTITQLLVPPVNSNVDVLFDLLYQLHLDLLPGHYYALHVDYFD</sequence>
<dbReference type="WBParaSite" id="Minc3s00340g10554">
    <property type="protein sequence ID" value="Minc3s00340g10554"/>
    <property type="gene ID" value="Minc3s00340g10554"/>
</dbReference>
<keyword evidence="2" id="KW-0677">Repeat</keyword>
<name>A0A914L8M2_MELIC</name>
<dbReference type="PROSITE" id="PS50082">
    <property type="entry name" value="WD_REPEATS_2"/>
    <property type="match status" value="1"/>
</dbReference>
<proteinExistence type="predicted"/>
<keyword evidence="4" id="KW-1185">Reference proteome</keyword>
<dbReference type="InterPro" id="IPR015943">
    <property type="entry name" value="WD40/YVTN_repeat-like_dom_sf"/>
</dbReference>
<evidence type="ECO:0000256" key="3">
    <source>
        <dbReference type="PROSITE-ProRule" id="PRU00221"/>
    </source>
</evidence>
<organism evidence="4 5">
    <name type="scientific">Meloidogyne incognita</name>
    <name type="common">Southern root-knot nematode worm</name>
    <name type="synonym">Oxyuris incognita</name>
    <dbReference type="NCBI Taxonomy" id="6306"/>
    <lineage>
        <taxon>Eukaryota</taxon>
        <taxon>Metazoa</taxon>
        <taxon>Ecdysozoa</taxon>
        <taxon>Nematoda</taxon>
        <taxon>Chromadorea</taxon>
        <taxon>Rhabditida</taxon>
        <taxon>Tylenchina</taxon>
        <taxon>Tylenchomorpha</taxon>
        <taxon>Tylenchoidea</taxon>
        <taxon>Meloidogynidae</taxon>
        <taxon>Meloidogyninae</taxon>
        <taxon>Meloidogyne</taxon>
        <taxon>Meloidogyne incognita group</taxon>
    </lineage>
</organism>
<evidence type="ECO:0000313" key="5">
    <source>
        <dbReference type="WBParaSite" id="Minc3s00340g10554"/>
    </source>
</evidence>
<dbReference type="InterPro" id="IPR001680">
    <property type="entry name" value="WD40_rpt"/>
</dbReference>
<dbReference type="SMART" id="SM00320">
    <property type="entry name" value="WD40"/>
    <property type="match status" value="1"/>
</dbReference>
<dbReference type="PROSITE" id="PS00678">
    <property type="entry name" value="WD_REPEATS_1"/>
    <property type="match status" value="1"/>
</dbReference>
<dbReference type="Gene3D" id="2.130.10.10">
    <property type="entry name" value="YVTN repeat-like/Quinoprotein amine dehydrogenase"/>
    <property type="match status" value="1"/>
</dbReference>
<dbReference type="InterPro" id="IPR049916">
    <property type="entry name" value="WDR72-like"/>
</dbReference>
<dbReference type="AlphaFoldDB" id="A0A914L8M2"/>
<dbReference type="PANTHER" id="PTHR44099:SF4">
    <property type="entry name" value="RABCONNECTIN-3B, ISOFORM A"/>
    <property type="match status" value="1"/>
</dbReference>
<feature type="repeat" description="WD" evidence="3">
    <location>
        <begin position="166"/>
        <end position="192"/>
    </location>
</feature>
<dbReference type="SUPFAM" id="SSF50978">
    <property type="entry name" value="WD40 repeat-like"/>
    <property type="match status" value="1"/>
</dbReference>
<dbReference type="InterPro" id="IPR019775">
    <property type="entry name" value="WD40_repeat_CS"/>
</dbReference>
<dbReference type="Proteomes" id="UP000887563">
    <property type="component" value="Unplaced"/>
</dbReference>
<dbReference type="InterPro" id="IPR036322">
    <property type="entry name" value="WD40_repeat_dom_sf"/>
</dbReference>
<evidence type="ECO:0000256" key="2">
    <source>
        <dbReference type="ARBA" id="ARBA00022737"/>
    </source>
</evidence>
<keyword evidence="1 3" id="KW-0853">WD repeat</keyword>
<evidence type="ECO:0000256" key="1">
    <source>
        <dbReference type="ARBA" id="ARBA00022574"/>
    </source>
</evidence>
<dbReference type="GO" id="GO:0005737">
    <property type="term" value="C:cytoplasm"/>
    <property type="evidence" value="ECO:0007669"/>
    <property type="project" value="TreeGrafter"/>
</dbReference>